<feature type="transmembrane region" description="Helical" evidence="2">
    <location>
        <begin position="33"/>
        <end position="52"/>
    </location>
</feature>
<proteinExistence type="predicted"/>
<sequence length="81" mass="8825">MLNDPSVQKGITTTAYSASGITAAGGFLSVNEAALAIGILSAIGTFIINWVYKAKQNKREIELHELEKQLKQAELEQFEQS</sequence>
<evidence type="ECO:0000256" key="1">
    <source>
        <dbReference type="SAM" id="Coils"/>
    </source>
</evidence>
<name>A0A3L8Q0H1_9GAMM</name>
<keyword evidence="2" id="KW-1133">Transmembrane helix</keyword>
<evidence type="ECO:0008006" key="5">
    <source>
        <dbReference type="Google" id="ProtNLM"/>
    </source>
</evidence>
<dbReference type="Proteomes" id="UP000281474">
    <property type="component" value="Unassembled WGS sequence"/>
</dbReference>
<dbReference type="OrthoDB" id="6270557at2"/>
<evidence type="ECO:0000313" key="4">
    <source>
        <dbReference type="Proteomes" id="UP000281474"/>
    </source>
</evidence>
<dbReference type="AlphaFoldDB" id="A0A3L8Q0H1"/>
<keyword evidence="2" id="KW-0472">Membrane</keyword>
<keyword evidence="1" id="KW-0175">Coiled coil</keyword>
<gene>
    <name evidence="3" type="ORF">D5018_03910</name>
</gene>
<protein>
    <recommendedName>
        <fullName evidence="5">Holin</fullName>
    </recommendedName>
</protein>
<evidence type="ECO:0000256" key="2">
    <source>
        <dbReference type="SAM" id="Phobius"/>
    </source>
</evidence>
<dbReference type="InterPro" id="IPR032118">
    <property type="entry name" value="Phage_holin_HP1"/>
</dbReference>
<reference evidence="3 4" key="1">
    <citation type="submission" date="2018-09" db="EMBL/GenBank/DDBJ databases">
        <title>Phylogeny of the Shewanellaceae, and recommendation for two new genera, Pseudoshewanella and Parashewanella.</title>
        <authorList>
            <person name="Wang G."/>
        </authorList>
    </citation>
    <scope>NUCLEOTIDE SEQUENCE [LARGE SCALE GENOMIC DNA]</scope>
    <source>
        <strain evidence="3 4">C51</strain>
    </source>
</reference>
<dbReference type="EMBL" id="QZEI01000009">
    <property type="protein sequence ID" value="RLV61065.1"/>
    <property type="molecule type" value="Genomic_DNA"/>
</dbReference>
<comment type="caution">
    <text evidence="3">The sequence shown here is derived from an EMBL/GenBank/DDBJ whole genome shotgun (WGS) entry which is preliminary data.</text>
</comment>
<keyword evidence="4" id="KW-1185">Reference proteome</keyword>
<dbReference type="Pfam" id="PF16080">
    <property type="entry name" value="Phage_holin_2_3"/>
    <property type="match status" value="1"/>
</dbReference>
<organism evidence="3 4">
    <name type="scientific">Parashewanella curva</name>
    <dbReference type="NCBI Taxonomy" id="2338552"/>
    <lineage>
        <taxon>Bacteria</taxon>
        <taxon>Pseudomonadati</taxon>
        <taxon>Pseudomonadota</taxon>
        <taxon>Gammaproteobacteria</taxon>
        <taxon>Alteromonadales</taxon>
        <taxon>Shewanellaceae</taxon>
        <taxon>Parashewanella</taxon>
    </lineage>
</organism>
<accession>A0A3L8Q0H1</accession>
<keyword evidence="2" id="KW-0812">Transmembrane</keyword>
<evidence type="ECO:0000313" key="3">
    <source>
        <dbReference type="EMBL" id="RLV61065.1"/>
    </source>
</evidence>
<feature type="coiled-coil region" evidence="1">
    <location>
        <begin position="54"/>
        <end position="81"/>
    </location>
</feature>